<evidence type="ECO:0000313" key="13">
    <source>
        <dbReference type="Proteomes" id="UP000239326"/>
    </source>
</evidence>
<evidence type="ECO:0000256" key="10">
    <source>
        <dbReference type="SAM" id="MobiDB-lite"/>
    </source>
</evidence>
<dbReference type="InterPro" id="IPR051045">
    <property type="entry name" value="TonB-dependent_transducer"/>
</dbReference>
<comment type="similarity">
    <text evidence="2">Belongs to the TonB family.</text>
</comment>
<dbReference type="AlphaFoldDB" id="A0A2S0N3W6"/>
<keyword evidence="3" id="KW-0813">Transport</keyword>
<evidence type="ECO:0000259" key="11">
    <source>
        <dbReference type="PROSITE" id="PS52015"/>
    </source>
</evidence>
<feature type="compositionally biased region" description="Pro residues" evidence="10">
    <location>
        <begin position="130"/>
        <end position="141"/>
    </location>
</feature>
<keyword evidence="7" id="KW-0653">Protein transport</keyword>
<name>A0A2S0N3W6_9BURK</name>
<dbReference type="OrthoDB" id="9792439at2"/>
<keyword evidence="8" id="KW-1133">Transmembrane helix</keyword>
<dbReference type="PANTHER" id="PTHR33446:SF2">
    <property type="entry name" value="PROTEIN TONB"/>
    <property type="match status" value="1"/>
</dbReference>
<dbReference type="InterPro" id="IPR006260">
    <property type="entry name" value="TonB/TolA_C"/>
</dbReference>
<evidence type="ECO:0000256" key="1">
    <source>
        <dbReference type="ARBA" id="ARBA00004383"/>
    </source>
</evidence>
<keyword evidence="13" id="KW-1185">Reference proteome</keyword>
<feature type="region of interest" description="Disordered" evidence="10">
    <location>
        <begin position="62"/>
        <end position="145"/>
    </location>
</feature>
<dbReference type="InterPro" id="IPR037682">
    <property type="entry name" value="TonB_C"/>
</dbReference>
<evidence type="ECO:0000256" key="5">
    <source>
        <dbReference type="ARBA" id="ARBA00022519"/>
    </source>
</evidence>
<dbReference type="Pfam" id="PF03544">
    <property type="entry name" value="TonB_C"/>
    <property type="match status" value="1"/>
</dbReference>
<dbReference type="RefSeq" id="WP_106447615.1">
    <property type="nucleotide sequence ID" value="NZ_CP027669.1"/>
</dbReference>
<feature type="compositionally biased region" description="Low complexity" evidence="10">
    <location>
        <begin position="105"/>
        <end position="129"/>
    </location>
</feature>
<dbReference type="PROSITE" id="PS52015">
    <property type="entry name" value="TONB_CTD"/>
    <property type="match status" value="1"/>
</dbReference>
<proteinExistence type="inferred from homology"/>
<keyword evidence="9" id="KW-0472">Membrane</keyword>
<evidence type="ECO:0000256" key="3">
    <source>
        <dbReference type="ARBA" id="ARBA00022448"/>
    </source>
</evidence>
<feature type="domain" description="TonB C-terminal" evidence="11">
    <location>
        <begin position="146"/>
        <end position="236"/>
    </location>
</feature>
<reference evidence="12 13" key="1">
    <citation type="submission" date="2018-03" db="EMBL/GenBank/DDBJ databases">
        <title>Genome sequencing of Simplicispira sp.</title>
        <authorList>
            <person name="Kim S.-J."/>
            <person name="Heo J."/>
            <person name="Kwon S.-W."/>
        </authorList>
    </citation>
    <scope>NUCLEOTIDE SEQUENCE [LARGE SCALE GENOMIC DNA]</scope>
    <source>
        <strain evidence="12 13">SC1-8</strain>
    </source>
</reference>
<keyword evidence="6" id="KW-0812">Transmembrane</keyword>
<evidence type="ECO:0000256" key="4">
    <source>
        <dbReference type="ARBA" id="ARBA00022475"/>
    </source>
</evidence>
<organism evidence="12 13">
    <name type="scientific">Simplicispira suum</name>
    <dbReference type="NCBI Taxonomy" id="2109915"/>
    <lineage>
        <taxon>Bacteria</taxon>
        <taxon>Pseudomonadati</taxon>
        <taxon>Pseudomonadota</taxon>
        <taxon>Betaproteobacteria</taxon>
        <taxon>Burkholderiales</taxon>
        <taxon>Comamonadaceae</taxon>
        <taxon>Simplicispira</taxon>
    </lineage>
</organism>
<dbReference type="GO" id="GO:0098797">
    <property type="term" value="C:plasma membrane protein complex"/>
    <property type="evidence" value="ECO:0007669"/>
    <property type="project" value="TreeGrafter"/>
</dbReference>
<dbReference type="Proteomes" id="UP000239326">
    <property type="component" value="Chromosome"/>
</dbReference>
<dbReference type="GO" id="GO:0031992">
    <property type="term" value="F:energy transducer activity"/>
    <property type="evidence" value="ECO:0007669"/>
    <property type="project" value="TreeGrafter"/>
</dbReference>
<keyword evidence="5" id="KW-0997">Cell inner membrane</keyword>
<dbReference type="SUPFAM" id="SSF74653">
    <property type="entry name" value="TolA/TonB C-terminal domain"/>
    <property type="match status" value="1"/>
</dbReference>
<sequence length="236" mass="25026">MSSDLFLPVPQRKRNAAIVVGIALAHGAALWALQGALGHKQPEEIIVPAVLLSEFVAPPAPPAPPAVPPPQPVLPTPPPPVPPPRLAKPTPQPRPVRAPEPTPVPAAEAEAAPNAPVVRTPVAAPVNTAPAPPAPPSPPAAPRIELPSSNAAYLKNPSPSYPSISKRMGEQGKVLLRVLISTEGLPEQVEIKQSSGFERLDRQAHDTVLRWRFVPGKRNGVPEAMWYLVPINFVLE</sequence>
<dbReference type="GO" id="GO:0055085">
    <property type="term" value="P:transmembrane transport"/>
    <property type="evidence" value="ECO:0007669"/>
    <property type="project" value="InterPro"/>
</dbReference>
<dbReference type="Gene3D" id="3.30.1150.10">
    <property type="match status" value="1"/>
</dbReference>
<dbReference type="EMBL" id="CP027669">
    <property type="protein sequence ID" value="AVO42641.1"/>
    <property type="molecule type" value="Genomic_DNA"/>
</dbReference>
<dbReference type="PANTHER" id="PTHR33446">
    <property type="entry name" value="PROTEIN TONB-RELATED"/>
    <property type="match status" value="1"/>
</dbReference>
<dbReference type="GO" id="GO:0015031">
    <property type="term" value="P:protein transport"/>
    <property type="evidence" value="ECO:0007669"/>
    <property type="project" value="UniProtKB-KW"/>
</dbReference>
<evidence type="ECO:0000256" key="2">
    <source>
        <dbReference type="ARBA" id="ARBA00006555"/>
    </source>
</evidence>
<comment type="subcellular location">
    <subcellularLocation>
        <location evidence="1">Cell inner membrane</location>
        <topology evidence="1">Single-pass membrane protein</topology>
        <orientation evidence="1">Periplasmic side</orientation>
    </subcellularLocation>
</comment>
<evidence type="ECO:0000256" key="7">
    <source>
        <dbReference type="ARBA" id="ARBA00022927"/>
    </source>
</evidence>
<keyword evidence="4" id="KW-1003">Cell membrane</keyword>
<evidence type="ECO:0000256" key="8">
    <source>
        <dbReference type="ARBA" id="ARBA00022989"/>
    </source>
</evidence>
<feature type="compositionally biased region" description="Pro residues" evidence="10">
    <location>
        <begin position="62"/>
        <end position="104"/>
    </location>
</feature>
<dbReference type="KEGG" id="simp:C6571_16280"/>
<evidence type="ECO:0000256" key="6">
    <source>
        <dbReference type="ARBA" id="ARBA00022692"/>
    </source>
</evidence>
<protein>
    <submittedName>
        <fullName evidence="12">Energy transducer TonB</fullName>
    </submittedName>
</protein>
<evidence type="ECO:0000256" key="9">
    <source>
        <dbReference type="ARBA" id="ARBA00023136"/>
    </source>
</evidence>
<gene>
    <name evidence="12" type="ORF">C6571_16280</name>
</gene>
<evidence type="ECO:0000313" key="12">
    <source>
        <dbReference type="EMBL" id="AVO42641.1"/>
    </source>
</evidence>
<dbReference type="NCBIfam" id="TIGR01352">
    <property type="entry name" value="tonB_Cterm"/>
    <property type="match status" value="1"/>
</dbReference>
<accession>A0A2S0N3W6</accession>